<gene>
    <name evidence="2" type="ORF">GCM10011380_13310</name>
</gene>
<dbReference type="EMBL" id="BMIH01000002">
    <property type="protein sequence ID" value="GGB25069.1"/>
    <property type="molecule type" value="Genomic_DNA"/>
</dbReference>
<reference evidence="2" key="2">
    <citation type="submission" date="2020-09" db="EMBL/GenBank/DDBJ databases">
        <authorList>
            <person name="Sun Q."/>
            <person name="Zhou Y."/>
        </authorList>
    </citation>
    <scope>NUCLEOTIDE SEQUENCE</scope>
    <source>
        <strain evidence="2">CGMCC 1.15330</strain>
    </source>
</reference>
<name>A0A916T083_9SPHN</name>
<dbReference type="Proteomes" id="UP000623067">
    <property type="component" value="Unassembled WGS sequence"/>
</dbReference>
<dbReference type="RefSeq" id="WP_188657979.1">
    <property type="nucleotide sequence ID" value="NZ_BMIH01000002.1"/>
</dbReference>
<feature type="chain" id="PRO_5036757448" description="DUF3034 family protein" evidence="1">
    <location>
        <begin position="21"/>
        <end position="289"/>
    </location>
</feature>
<evidence type="ECO:0000313" key="2">
    <source>
        <dbReference type="EMBL" id="GGB25069.1"/>
    </source>
</evidence>
<sequence>MRLFCLAILSLCLPASPILAAEYRSGGKLLLTDGISTVEGAGGGGIASWATIAGQETDAGIGGAAHATLVALPAFTLTALGASIGLRDRVELSYGRQRFDTRAAGAALGLGRGFTFGQDIVGAKLRLVGDAVYDQDRWLPQISVGIQYKRANQDTVVRAVGAAQSRGTDLYVAATKLLLAEGLVLNGTLRWTKANQLGLLGFGGDGRRGRSVQFEGSAAKLLSSRLVVGAEFRSKPDNLRFAREDHAFDLFAAWAIARHLTVTAAYADLGSIATVRRQRGPFLSLRTAF</sequence>
<evidence type="ECO:0008006" key="4">
    <source>
        <dbReference type="Google" id="ProtNLM"/>
    </source>
</evidence>
<reference evidence="2" key="1">
    <citation type="journal article" date="2014" name="Int. J. Syst. Evol. Microbiol.">
        <title>Complete genome sequence of Corynebacterium casei LMG S-19264T (=DSM 44701T), isolated from a smear-ripened cheese.</title>
        <authorList>
            <consortium name="US DOE Joint Genome Institute (JGI-PGF)"/>
            <person name="Walter F."/>
            <person name="Albersmeier A."/>
            <person name="Kalinowski J."/>
            <person name="Ruckert C."/>
        </authorList>
    </citation>
    <scope>NUCLEOTIDE SEQUENCE</scope>
    <source>
        <strain evidence="2">CGMCC 1.15330</strain>
    </source>
</reference>
<accession>A0A916T083</accession>
<keyword evidence="1" id="KW-0732">Signal</keyword>
<dbReference type="InterPro" id="IPR021393">
    <property type="entry name" value="DUF3034"/>
</dbReference>
<dbReference type="AlphaFoldDB" id="A0A916T083"/>
<dbReference type="Pfam" id="PF11231">
    <property type="entry name" value="DUF3034"/>
    <property type="match status" value="1"/>
</dbReference>
<proteinExistence type="predicted"/>
<organism evidence="2 3">
    <name type="scientific">Sphingomonas metalli</name>
    <dbReference type="NCBI Taxonomy" id="1779358"/>
    <lineage>
        <taxon>Bacteria</taxon>
        <taxon>Pseudomonadati</taxon>
        <taxon>Pseudomonadota</taxon>
        <taxon>Alphaproteobacteria</taxon>
        <taxon>Sphingomonadales</taxon>
        <taxon>Sphingomonadaceae</taxon>
        <taxon>Sphingomonas</taxon>
    </lineage>
</organism>
<comment type="caution">
    <text evidence="2">The sequence shown here is derived from an EMBL/GenBank/DDBJ whole genome shotgun (WGS) entry which is preliminary data.</text>
</comment>
<protein>
    <recommendedName>
        <fullName evidence="4">DUF3034 family protein</fullName>
    </recommendedName>
</protein>
<evidence type="ECO:0000313" key="3">
    <source>
        <dbReference type="Proteomes" id="UP000623067"/>
    </source>
</evidence>
<evidence type="ECO:0000256" key="1">
    <source>
        <dbReference type="SAM" id="SignalP"/>
    </source>
</evidence>
<feature type="signal peptide" evidence="1">
    <location>
        <begin position="1"/>
        <end position="20"/>
    </location>
</feature>
<keyword evidence="3" id="KW-1185">Reference proteome</keyword>